<dbReference type="NCBIfam" id="TIGR02605">
    <property type="entry name" value="CxxC_CxxC_SSSS"/>
    <property type="match status" value="1"/>
</dbReference>
<protein>
    <recommendedName>
        <fullName evidence="1">Putative regulatory protein FmdB zinc ribbon domain-containing protein</fullName>
    </recommendedName>
</protein>
<feature type="domain" description="Putative regulatory protein FmdB zinc ribbon" evidence="1">
    <location>
        <begin position="1"/>
        <end position="41"/>
    </location>
</feature>
<gene>
    <name evidence="2" type="ORF">MM415A01881_0005</name>
</gene>
<name>A0A6M3JYK1_9ZZZZ</name>
<proteinExistence type="predicted"/>
<accession>A0A6M3JYK1</accession>
<dbReference type="SMART" id="SM00834">
    <property type="entry name" value="CxxC_CXXC_SSSS"/>
    <property type="match status" value="1"/>
</dbReference>
<dbReference type="AlphaFoldDB" id="A0A6M3JYK1"/>
<reference evidence="2" key="1">
    <citation type="submission" date="2020-03" db="EMBL/GenBank/DDBJ databases">
        <title>The deep terrestrial virosphere.</title>
        <authorList>
            <person name="Holmfeldt K."/>
            <person name="Nilsson E."/>
            <person name="Simone D."/>
            <person name="Lopez-Fernandez M."/>
            <person name="Wu X."/>
            <person name="de Brujin I."/>
            <person name="Lundin D."/>
            <person name="Andersson A."/>
            <person name="Bertilsson S."/>
            <person name="Dopson M."/>
        </authorList>
    </citation>
    <scope>NUCLEOTIDE SEQUENCE</scope>
    <source>
        <strain evidence="2">MM415A01881</strain>
    </source>
</reference>
<evidence type="ECO:0000313" key="2">
    <source>
        <dbReference type="EMBL" id="QJA75029.1"/>
    </source>
</evidence>
<dbReference type="EMBL" id="MT142136">
    <property type="protein sequence ID" value="QJA75029.1"/>
    <property type="molecule type" value="Genomic_DNA"/>
</dbReference>
<dbReference type="Pfam" id="PF09723">
    <property type="entry name" value="Zn_ribbon_8"/>
    <property type="match status" value="1"/>
</dbReference>
<organism evidence="2">
    <name type="scientific">viral metagenome</name>
    <dbReference type="NCBI Taxonomy" id="1070528"/>
    <lineage>
        <taxon>unclassified sequences</taxon>
        <taxon>metagenomes</taxon>
        <taxon>organismal metagenomes</taxon>
    </lineage>
</organism>
<sequence length="79" mass="8886">MPIYEYRCVCGNEQEEVRSVADRNLPLLCVVCRGQMQRKWSIPCPAVMKPTGKGMALDSLNDRSTSYMKPEHKAIAARG</sequence>
<dbReference type="InterPro" id="IPR013429">
    <property type="entry name" value="Regulatory_FmdB_Zinc_ribbon"/>
</dbReference>
<evidence type="ECO:0000259" key="1">
    <source>
        <dbReference type="SMART" id="SM00834"/>
    </source>
</evidence>